<feature type="transmembrane region" description="Helical" evidence="6">
    <location>
        <begin position="50"/>
        <end position="70"/>
    </location>
</feature>
<dbReference type="Pfam" id="PF03706">
    <property type="entry name" value="LPG_synthase_TM"/>
    <property type="match status" value="1"/>
</dbReference>
<organism evidence="7 8">
    <name type="scientific">Paradesertivirga mongoliensis</name>
    <dbReference type="NCBI Taxonomy" id="2100740"/>
    <lineage>
        <taxon>Bacteria</taxon>
        <taxon>Pseudomonadati</taxon>
        <taxon>Bacteroidota</taxon>
        <taxon>Sphingobacteriia</taxon>
        <taxon>Sphingobacteriales</taxon>
        <taxon>Sphingobacteriaceae</taxon>
        <taxon>Paradesertivirga</taxon>
    </lineage>
</organism>
<name>A0ABW4ZJU3_9SPHI</name>
<evidence type="ECO:0000256" key="4">
    <source>
        <dbReference type="ARBA" id="ARBA00022989"/>
    </source>
</evidence>
<accession>A0ABW4ZJU3</accession>
<evidence type="ECO:0000256" key="1">
    <source>
        <dbReference type="ARBA" id="ARBA00004651"/>
    </source>
</evidence>
<dbReference type="EMBL" id="JBHUHZ010000001">
    <property type="protein sequence ID" value="MFD2161934.1"/>
    <property type="molecule type" value="Genomic_DNA"/>
</dbReference>
<dbReference type="Proteomes" id="UP001597387">
    <property type="component" value="Unassembled WGS sequence"/>
</dbReference>
<reference evidence="8" key="1">
    <citation type="journal article" date="2019" name="Int. J. Syst. Evol. Microbiol.">
        <title>The Global Catalogue of Microorganisms (GCM) 10K type strain sequencing project: providing services to taxonomists for standard genome sequencing and annotation.</title>
        <authorList>
            <consortium name="The Broad Institute Genomics Platform"/>
            <consortium name="The Broad Institute Genome Sequencing Center for Infectious Disease"/>
            <person name="Wu L."/>
            <person name="Ma J."/>
        </authorList>
    </citation>
    <scope>NUCLEOTIDE SEQUENCE [LARGE SCALE GENOMIC DNA]</scope>
    <source>
        <strain evidence="8">KCTC 42217</strain>
    </source>
</reference>
<keyword evidence="8" id="KW-1185">Reference proteome</keyword>
<feature type="transmembrane region" description="Helical" evidence="6">
    <location>
        <begin position="12"/>
        <end position="29"/>
    </location>
</feature>
<proteinExistence type="predicted"/>
<keyword evidence="4 6" id="KW-1133">Transmembrane helix</keyword>
<feature type="transmembrane region" description="Helical" evidence="6">
    <location>
        <begin position="121"/>
        <end position="149"/>
    </location>
</feature>
<keyword evidence="3 6" id="KW-0812">Transmembrane</keyword>
<evidence type="ECO:0000313" key="7">
    <source>
        <dbReference type="EMBL" id="MFD2161934.1"/>
    </source>
</evidence>
<sequence length="324" mass="37586">MTNKTRKLINAVIKVSILVLAAVFIYSKLSNNQNLDNFRQLIGQLSRQKVYGILVLVFLLMLLNWVLEAFKWQYLIRPIQRVSLWKAIESVFCGLTLAVFTPNRIGEYGGRVFFLTPRKRVLGVIIMGVGAVGQMVVTNILGACAILWFIGRYVEMNFWLYYGLCTLTVLYCFFFLLLYFNIRFLLAILNSIKFLSRFRRFFRILGRYHLRELLIVFFYSLCRFVVFTSQYCLIISLLIPEIPLMQMIMMIFILFFIQSALPSLDLMDVGVRTMTATYFFSFLTNNDIAIMAATASIWFVNLIIPAILGSVFVFKLKFFGTKPD</sequence>
<feature type="transmembrane region" description="Helical" evidence="6">
    <location>
        <begin position="161"/>
        <end position="192"/>
    </location>
</feature>
<dbReference type="InterPro" id="IPR022791">
    <property type="entry name" value="L-PG_synthase/AglD"/>
</dbReference>
<feature type="transmembrane region" description="Helical" evidence="6">
    <location>
        <begin position="245"/>
        <end position="267"/>
    </location>
</feature>
<keyword evidence="5 6" id="KW-0472">Membrane</keyword>
<dbReference type="RefSeq" id="WP_255898270.1">
    <property type="nucleotide sequence ID" value="NZ_JAFMZO010000001.1"/>
</dbReference>
<evidence type="ECO:0000256" key="2">
    <source>
        <dbReference type="ARBA" id="ARBA00022475"/>
    </source>
</evidence>
<comment type="subcellular location">
    <subcellularLocation>
        <location evidence="1">Cell membrane</location>
        <topology evidence="1">Multi-pass membrane protein</topology>
    </subcellularLocation>
</comment>
<feature type="transmembrane region" description="Helical" evidence="6">
    <location>
        <begin position="288"/>
        <end position="314"/>
    </location>
</feature>
<evidence type="ECO:0000313" key="8">
    <source>
        <dbReference type="Proteomes" id="UP001597387"/>
    </source>
</evidence>
<evidence type="ECO:0000256" key="6">
    <source>
        <dbReference type="SAM" id="Phobius"/>
    </source>
</evidence>
<keyword evidence="2" id="KW-1003">Cell membrane</keyword>
<evidence type="ECO:0000256" key="3">
    <source>
        <dbReference type="ARBA" id="ARBA00022692"/>
    </source>
</evidence>
<gene>
    <name evidence="7" type="ORF">ACFSJU_05975</name>
</gene>
<protein>
    <submittedName>
        <fullName evidence="7">Lysylphosphatidylglycerol synthase domain-containing protein</fullName>
    </submittedName>
</protein>
<feature type="transmembrane region" description="Helical" evidence="6">
    <location>
        <begin position="213"/>
        <end position="239"/>
    </location>
</feature>
<evidence type="ECO:0000256" key="5">
    <source>
        <dbReference type="ARBA" id="ARBA00023136"/>
    </source>
</evidence>
<comment type="caution">
    <text evidence="7">The sequence shown here is derived from an EMBL/GenBank/DDBJ whole genome shotgun (WGS) entry which is preliminary data.</text>
</comment>